<evidence type="ECO:0000256" key="1">
    <source>
        <dbReference type="SAM" id="Phobius"/>
    </source>
</evidence>
<gene>
    <name evidence="2" type="ORF">GQ43DRAFT_211841</name>
</gene>
<evidence type="ECO:0000313" key="2">
    <source>
        <dbReference type="EMBL" id="KAF2204070.1"/>
    </source>
</evidence>
<reference evidence="2" key="1">
    <citation type="journal article" date="2020" name="Stud. Mycol.">
        <title>101 Dothideomycetes genomes: a test case for predicting lifestyles and emergence of pathogens.</title>
        <authorList>
            <person name="Haridas S."/>
            <person name="Albert R."/>
            <person name="Binder M."/>
            <person name="Bloem J."/>
            <person name="Labutti K."/>
            <person name="Salamov A."/>
            <person name="Andreopoulos B."/>
            <person name="Baker S."/>
            <person name="Barry K."/>
            <person name="Bills G."/>
            <person name="Bluhm B."/>
            <person name="Cannon C."/>
            <person name="Castanera R."/>
            <person name="Culley D."/>
            <person name="Daum C."/>
            <person name="Ezra D."/>
            <person name="Gonzalez J."/>
            <person name="Henrissat B."/>
            <person name="Kuo A."/>
            <person name="Liang C."/>
            <person name="Lipzen A."/>
            <person name="Lutzoni F."/>
            <person name="Magnuson J."/>
            <person name="Mondo S."/>
            <person name="Nolan M."/>
            <person name="Ohm R."/>
            <person name="Pangilinan J."/>
            <person name="Park H.-J."/>
            <person name="Ramirez L."/>
            <person name="Alfaro M."/>
            <person name="Sun H."/>
            <person name="Tritt A."/>
            <person name="Yoshinaga Y."/>
            <person name="Zwiers L.-H."/>
            <person name="Turgeon B."/>
            <person name="Goodwin S."/>
            <person name="Spatafora J."/>
            <person name="Crous P."/>
            <person name="Grigoriev I."/>
        </authorList>
    </citation>
    <scope>NUCLEOTIDE SEQUENCE</scope>
    <source>
        <strain evidence="2">ATCC 74209</strain>
    </source>
</reference>
<accession>A0A9P4JRX1</accession>
<proteinExistence type="predicted"/>
<sequence>MTISSLLRTRRRFITSRLCYILESSIYFSTSCITSTIYSFWLYRLHSPLLLELLTALGSCIYTRASAPAICSPECNHIYWTILSCCTLTLFLSPNSP</sequence>
<keyword evidence="1" id="KW-1133">Transmembrane helix</keyword>
<dbReference type="EMBL" id="ML993885">
    <property type="protein sequence ID" value="KAF2204070.1"/>
    <property type="molecule type" value="Genomic_DNA"/>
</dbReference>
<comment type="caution">
    <text evidence="2">The sequence shown here is derived from an EMBL/GenBank/DDBJ whole genome shotgun (WGS) entry which is preliminary data.</text>
</comment>
<protein>
    <submittedName>
        <fullName evidence="2">Uncharacterized protein</fullName>
    </submittedName>
</protein>
<organism evidence="2 3">
    <name type="scientific">Delitschia confertaspora ATCC 74209</name>
    <dbReference type="NCBI Taxonomy" id="1513339"/>
    <lineage>
        <taxon>Eukaryota</taxon>
        <taxon>Fungi</taxon>
        <taxon>Dikarya</taxon>
        <taxon>Ascomycota</taxon>
        <taxon>Pezizomycotina</taxon>
        <taxon>Dothideomycetes</taxon>
        <taxon>Pleosporomycetidae</taxon>
        <taxon>Pleosporales</taxon>
        <taxon>Delitschiaceae</taxon>
        <taxon>Delitschia</taxon>
    </lineage>
</organism>
<dbReference type="Proteomes" id="UP000799536">
    <property type="component" value="Unassembled WGS sequence"/>
</dbReference>
<keyword evidence="3" id="KW-1185">Reference proteome</keyword>
<keyword evidence="1" id="KW-0812">Transmembrane</keyword>
<keyword evidence="1" id="KW-0472">Membrane</keyword>
<evidence type="ECO:0000313" key="3">
    <source>
        <dbReference type="Proteomes" id="UP000799536"/>
    </source>
</evidence>
<dbReference type="AlphaFoldDB" id="A0A9P4JRX1"/>
<name>A0A9P4JRX1_9PLEO</name>
<feature type="transmembrane region" description="Helical" evidence="1">
    <location>
        <begin position="20"/>
        <end position="43"/>
    </location>
</feature>